<feature type="domain" description="F-box" evidence="1">
    <location>
        <begin position="17"/>
        <end position="57"/>
    </location>
</feature>
<dbReference type="InterPro" id="IPR006527">
    <property type="entry name" value="F-box-assoc_dom_typ1"/>
</dbReference>
<dbReference type="SMART" id="SM00256">
    <property type="entry name" value="FBOX"/>
    <property type="match status" value="1"/>
</dbReference>
<dbReference type="OrthoDB" id="1045741at2759"/>
<evidence type="ECO:0000313" key="3">
    <source>
        <dbReference type="Proteomes" id="UP000467841"/>
    </source>
</evidence>
<dbReference type="InterPro" id="IPR001810">
    <property type="entry name" value="F-box_dom"/>
</dbReference>
<dbReference type="PANTHER" id="PTHR31672:SF13">
    <property type="entry name" value="F-BOX PROTEIN CPR30-LIKE"/>
    <property type="match status" value="1"/>
</dbReference>
<dbReference type="NCBIfam" id="TIGR01640">
    <property type="entry name" value="F_box_assoc_1"/>
    <property type="match status" value="1"/>
</dbReference>
<proteinExistence type="predicted"/>
<gene>
    <name evidence="2" type="ORF">MERR_LOCUS38813</name>
</gene>
<dbReference type="EMBL" id="CACVBM020001484">
    <property type="protein sequence ID" value="CAA7051578.1"/>
    <property type="molecule type" value="Genomic_DNA"/>
</dbReference>
<dbReference type="InterPro" id="IPR050796">
    <property type="entry name" value="SCF_F-box_component"/>
</dbReference>
<dbReference type="SUPFAM" id="SSF81383">
    <property type="entry name" value="F-box domain"/>
    <property type="match status" value="1"/>
</dbReference>
<dbReference type="Pfam" id="PF00646">
    <property type="entry name" value="F-box"/>
    <property type="match status" value="1"/>
</dbReference>
<evidence type="ECO:0000259" key="1">
    <source>
        <dbReference type="SMART" id="SM00256"/>
    </source>
</evidence>
<name>A0A6D2KUC6_9BRAS</name>
<comment type="caution">
    <text evidence="2">The sequence shown here is derived from an EMBL/GenBank/DDBJ whole genome shotgun (WGS) entry which is preliminary data.</text>
</comment>
<dbReference type="AlphaFoldDB" id="A0A6D2KUC6"/>
<dbReference type="InterPro" id="IPR017451">
    <property type="entry name" value="F-box-assoc_interact_dom"/>
</dbReference>
<dbReference type="InterPro" id="IPR036047">
    <property type="entry name" value="F-box-like_dom_sf"/>
</dbReference>
<dbReference type="Pfam" id="PF07734">
    <property type="entry name" value="FBA_1"/>
    <property type="match status" value="1"/>
</dbReference>
<protein>
    <recommendedName>
        <fullName evidence="1">F-box domain-containing protein</fullName>
    </recommendedName>
</protein>
<organism evidence="2 3">
    <name type="scientific">Microthlaspi erraticum</name>
    <dbReference type="NCBI Taxonomy" id="1685480"/>
    <lineage>
        <taxon>Eukaryota</taxon>
        <taxon>Viridiplantae</taxon>
        <taxon>Streptophyta</taxon>
        <taxon>Embryophyta</taxon>
        <taxon>Tracheophyta</taxon>
        <taxon>Spermatophyta</taxon>
        <taxon>Magnoliopsida</taxon>
        <taxon>eudicotyledons</taxon>
        <taxon>Gunneridae</taxon>
        <taxon>Pentapetalae</taxon>
        <taxon>rosids</taxon>
        <taxon>malvids</taxon>
        <taxon>Brassicales</taxon>
        <taxon>Brassicaceae</taxon>
        <taxon>Coluteocarpeae</taxon>
        <taxon>Microthlaspi</taxon>
    </lineage>
</organism>
<sequence>METEVNNDLVMAPAEELPSALVEEILLRSPKKSLAQFRAVSKPWNAIWEDKIFLNKYFARARPEFILRTNSQICSVAISLDDDHVEVRDITSHIPFRIGMHSILVHCDGFLLSGMWKKGFAVWNPWLSKKRFVENHEFRFCGVGYDNTRPETGYKIFGVYFCADDATSKLYPKVAIYECKTDAWRFIRFNAPSEEQDWRVPQLDSIVSLNGNLYWISYHSPEYSIRSFDFSEETFKTFCLLPASSEEDFGYTQVLGVFEGDRFSVLRQSYLTGKIEILVTKQNIERKAVVWINLMTVSIPNLPRLQQKCLACQPSYFVDNKKKLFVCTCDEAGNACIYIVERDVFKKIPIESVVDLWPSHLTYIPSFVPIPLNQQGSQV</sequence>
<reference evidence="2" key="1">
    <citation type="submission" date="2020-01" db="EMBL/GenBank/DDBJ databases">
        <authorList>
            <person name="Mishra B."/>
        </authorList>
    </citation>
    <scope>NUCLEOTIDE SEQUENCE [LARGE SCALE GENOMIC DNA]</scope>
</reference>
<accession>A0A6D2KUC6</accession>
<dbReference type="PANTHER" id="PTHR31672">
    <property type="entry name" value="BNACNNG10540D PROTEIN"/>
    <property type="match status" value="1"/>
</dbReference>
<keyword evidence="3" id="KW-1185">Reference proteome</keyword>
<dbReference type="Proteomes" id="UP000467841">
    <property type="component" value="Unassembled WGS sequence"/>
</dbReference>
<evidence type="ECO:0000313" key="2">
    <source>
        <dbReference type="EMBL" id="CAA7051578.1"/>
    </source>
</evidence>